<dbReference type="EMBL" id="CAJPWZ010002693">
    <property type="protein sequence ID" value="CAG2243155.1"/>
    <property type="molecule type" value="Genomic_DNA"/>
</dbReference>
<dbReference type="PROSITE" id="PS50297">
    <property type="entry name" value="ANK_REP_REGION"/>
    <property type="match status" value="2"/>
</dbReference>
<dbReference type="InterPro" id="IPR002110">
    <property type="entry name" value="Ankyrin_rpt"/>
</dbReference>
<reference evidence="5" key="1">
    <citation type="submission" date="2021-03" db="EMBL/GenBank/DDBJ databases">
        <authorList>
            <person name="Bekaert M."/>
        </authorList>
    </citation>
    <scope>NUCLEOTIDE SEQUENCE</scope>
</reference>
<dbReference type="Proteomes" id="UP000683360">
    <property type="component" value="Unassembled WGS sequence"/>
</dbReference>
<evidence type="ECO:0000256" key="2">
    <source>
        <dbReference type="ARBA" id="ARBA00023043"/>
    </source>
</evidence>
<sequence length="444" mass="49988">MADRDYAGYLSEENIDVHSFESPVLRRLRTDDRRHVSFGPPHDYRLSEFDFERVRAEHMDPKSPIDSLSPLTIEIPSAGPQRLANSLPDVDGRSHTKADPKLRYLSTSHVSYAEMRAFIGLVLAMGIVKKSSIESYWEASGISETPNFRDVMSRNRFQAILRYLHCSDNTTAVPRGQPGYDPLHKINPVVEFFNEVFELNYREQLLQYLQQLDKSQQVTLASTKDTVIPKESCASGWLISACDNIEGCYTNIDLCNNNNVMLMHVVENISIVQLLLKHKPDINAQTDDGGDALYFSALNGFIDITQLLLENNADCNICMHSKTASSNVRDFISDKTVDYGFDVVVSSSPLHIACFMGRTDVVHCLLNYHVNINITKEDGDNTIILCMCEVGHEDIVRLLLDKEADTQICRLDGRSPLNIATDNGHSSIVKMLTEHIKKEETLSS</sequence>
<dbReference type="AlphaFoldDB" id="A0A8S3UB94"/>
<feature type="repeat" description="ANK" evidence="3">
    <location>
        <begin position="288"/>
        <end position="320"/>
    </location>
</feature>
<keyword evidence="1" id="KW-0677">Repeat</keyword>
<dbReference type="InterPro" id="IPR029526">
    <property type="entry name" value="PGBD"/>
</dbReference>
<protein>
    <recommendedName>
        <fullName evidence="4">PiggyBac transposable element-derived protein domain-containing protein</fullName>
    </recommendedName>
</protein>
<feature type="repeat" description="ANK" evidence="3">
    <location>
        <begin position="412"/>
        <end position="435"/>
    </location>
</feature>
<keyword evidence="2 3" id="KW-0040">ANK repeat</keyword>
<evidence type="ECO:0000256" key="1">
    <source>
        <dbReference type="ARBA" id="ARBA00022737"/>
    </source>
</evidence>
<proteinExistence type="predicted"/>
<accession>A0A8S3UB94</accession>
<comment type="caution">
    <text evidence="5">The sequence shown here is derived from an EMBL/GenBank/DDBJ whole genome shotgun (WGS) entry which is preliminary data.</text>
</comment>
<gene>
    <name evidence="5" type="ORF">MEDL_55306</name>
</gene>
<dbReference type="OrthoDB" id="6132023at2759"/>
<evidence type="ECO:0000313" key="5">
    <source>
        <dbReference type="EMBL" id="CAG2243155.1"/>
    </source>
</evidence>
<feature type="domain" description="PiggyBac transposable element-derived protein" evidence="4">
    <location>
        <begin position="107"/>
        <end position="203"/>
    </location>
</feature>
<keyword evidence="6" id="KW-1185">Reference proteome</keyword>
<dbReference type="PANTHER" id="PTHR24198:SF165">
    <property type="entry name" value="ANKYRIN REPEAT-CONTAINING PROTEIN-RELATED"/>
    <property type="match status" value="1"/>
</dbReference>
<dbReference type="SMART" id="SM00248">
    <property type="entry name" value="ANK"/>
    <property type="match status" value="5"/>
</dbReference>
<name>A0A8S3UB94_MYTED</name>
<dbReference type="InterPro" id="IPR036770">
    <property type="entry name" value="Ankyrin_rpt-contain_sf"/>
</dbReference>
<dbReference type="Pfam" id="PF12796">
    <property type="entry name" value="Ank_2"/>
    <property type="match status" value="2"/>
</dbReference>
<dbReference type="PANTHER" id="PTHR24198">
    <property type="entry name" value="ANKYRIN REPEAT AND PROTEIN KINASE DOMAIN-CONTAINING PROTEIN"/>
    <property type="match status" value="1"/>
</dbReference>
<evidence type="ECO:0000313" key="6">
    <source>
        <dbReference type="Proteomes" id="UP000683360"/>
    </source>
</evidence>
<feature type="repeat" description="ANK" evidence="3">
    <location>
        <begin position="345"/>
        <end position="377"/>
    </location>
</feature>
<evidence type="ECO:0000259" key="4">
    <source>
        <dbReference type="Pfam" id="PF13843"/>
    </source>
</evidence>
<dbReference type="SUPFAM" id="SSF48403">
    <property type="entry name" value="Ankyrin repeat"/>
    <property type="match status" value="1"/>
</dbReference>
<organism evidence="5 6">
    <name type="scientific">Mytilus edulis</name>
    <name type="common">Blue mussel</name>
    <dbReference type="NCBI Taxonomy" id="6550"/>
    <lineage>
        <taxon>Eukaryota</taxon>
        <taxon>Metazoa</taxon>
        <taxon>Spiralia</taxon>
        <taxon>Lophotrochozoa</taxon>
        <taxon>Mollusca</taxon>
        <taxon>Bivalvia</taxon>
        <taxon>Autobranchia</taxon>
        <taxon>Pteriomorphia</taxon>
        <taxon>Mytilida</taxon>
        <taxon>Mytiloidea</taxon>
        <taxon>Mytilidae</taxon>
        <taxon>Mytilinae</taxon>
        <taxon>Mytilus</taxon>
    </lineage>
</organism>
<dbReference type="Pfam" id="PF13843">
    <property type="entry name" value="DDE_Tnp_1_7"/>
    <property type="match status" value="1"/>
</dbReference>
<dbReference type="Gene3D" id="1.25.40.20">
    <property type="entry name" value="Ankyrin repeat-containing domain"/>
    <property type="match status" value="2"/>
</dbReference>
<dbReference type="PROSITE" id="PS50088">
    <property type="entry name" value="ANK_REPEAT"/>
    <property type="match status" value="3"/>
</dbReference>
<evidence type="ECO:0000256" key="3">
    <source>
        <dbReference type="PROSITE-ProRule" id="PRU00023"/>
    </source>
</evidence>